<keyword evidence="5 10" id="KW-0344">Guanine-nucleotide releasing factor</keyword>
<evidence type="ECO:0000256" key="2">
    <source>
        <dbReference type="ARBA" id="ARBA00004496"/>
    </source>
</evidence>
<dbReference type="Proteomes" id="UP000005220">
    <property type="component" value="Chromosome 11"/>
</dbReference>
<dbReference type="InterPro" id="IPR036964">
    <property type="entry name" value="RASGEF_cat_dom_sf"/>
</dbReference>
<dbReference type="PROSITE" id="PS50009">
    <property type="entry name" value="RASGEF_CAT"/>
    <property type="match status" value="1"/>
</dbReference>
<dbReference type="InterPro" id="IPR001895">
    <property type="entry name" value="RASGEF_cat_dom"/>
</dbReference>
<feature type="compositionally biased region" description="Polar residues" evidence="11">
    <location>
        <begin position="251"/>
        <end position="272"/>
    </location>
</feature>
<dbReference type="GO" id="GO:0031536">
    <property type="term" value="P:positive regulation of exit from mitosis"/>
    <property type="evidence" value="ECO:0007669"/>
    <property type="project" value="EnsemblFungi"/>
</dbReference>
<keyword evidence="4" id="KW-0132">Cell division</keyword>
<dbReference type="GO" id="GO:1902480">
    <property type="term" value="P:protein localization to mitotic spindle"/>
    <property type="evidence" value="ECO:0007669"/>
    <property type="project" value="EnsemblFungi"/>
</dbReference>
<evidence type="ECO:0000256" key="6">
    <source>
        <dbReference type="ARBA" id="ARBA00022776"/>
    </source>
</evidence>
<reference evidence="14 15" key="1">
    <citation type="journal article" date="2011" name="Proc. Natl. Acad. Sci. U.S.A.">
        <title>Evolutionary erosion of yeast sex chromosomes by mating-type switching accidents.</title>
        <authorList>
            <person name="Gordon J.L."/>
            <person name="Armisen D."/>
            <person name="Proux-Wera E."/>
            <person name="Oheigeartaigh S.S."/>
            <person name="Byrne K.P."/>
            <person name="Wolfe K.H."/>
        </authorList>
    </citation>
    <scope>NUCLEOTIDE SEQUENCE [LARGE SCALE GENOMIC DNA]</scope>
    <source>
        <strain evidence="15">ATCC 22294 / BCRC 22015 / CBS 2517 / CECT 1963 / NBRC 1671 / NRRL Y-8276</strain>
    </source>
</reference>
<dbReference type="eggNOG" id="KOG3417">
    <property type="taxonomic scope" value="Eukaryota"/>
</dbReference>
<dbReference type="CDD" id="cd06224">
    <property type="entry name" value="REM"/>
    <property type="match status" value="1"/>
</dbReference>
<dbReference type="InParanoid" id="H2B1B9"/>
<dbReference type="GO" id="GO:0005737">
    <property type="term" value="C:cytoplasm"/>
    <property type="evidence" value="ECO:0007669"/>
    <property type="project" value="UniProtKB-SubCell"/>
</dbReference>
<dbReference type="EMBL" id="HE650831">
    <property type="protein sequence ID" value="CCF60419.1"/>
    <property type="molecule type" value="Genomic_DNA"/>
</dbReference>
<gene>
    <name evidence="14" type="primary">KAFR0K00640</name>
    <name evidence="14" type="ORF">KAFR_0K00640</name>
</gene>
<dbReference type="GO" id="GO:0005933">
    <property type="term" value="C:cellular bud"/>
    <property type="evidence" value="ECO:0007669"/>
    <property type="project" value="UniProtKB-SubCell"/>
</dbReference>
<dbReference type="Pfam" id="PF00617">
    <property type="entry name" value="RasGEF"/>
    <property type="match status" value="1"/>
</dbReference>
<dbReference type="GO" id="GO:0007265">
    <property type="term" value="P:Ras protein signal transduction"/>
    <property type="evidence" value="ECO:0007669"/>
    <property type="project" value="TreeGrafter"/>
</dbReference>
<organism evidence="14 15">
    <name type="scientific">Kazachstania africana (strain ATCC 22294 / BCRC 22015 / CBS 2517 / CECT 1963 / NBRC 1671 / NRRL Y-8276)</name>
    <name type="common">Yeast</name>
    <name type="synonym">Kluyveromyces africanus</name>
    <dbReference type="NCBI Taxonomy" id="1071382"/>
    <lineage>
        <taxon>Eukaryota</taxon>
        <taxon>Fungi</taxon>
        <taxon>Dikarya</taxon>
        <taxon>Ascomycota</taxon>
        <taxon>Saccharomycotina</taxon>
        <taxon>Saccharomycetes</taxon>
        <taxon>Saccharomycetales</taxon>
        <taxon>Saccharomycetaceae</taxon>
        <taxon>Kazachstania</taxon>
    </lineage>
</organism>
<keyword evidence="7" id="KW-0131">Cell cycle</keyword>
<dbReference type="RefSeq" id="XP_003959554.1">
    <property type="nucleotide sequence ID" value="XM_003959505.1"/>
</dbReference>
<evidence type="ECO:0000259" key="12">
    <source>
        <dbReference type="PROSITE" id="PS50009"/>
    </source>
</evidence>
<dbReference type="FunCoup" id="H2B1B9">
    <property type="interactions" value="263"/>
</dbReference>
<dbReference type="InterPro" id="IPR000651">
    <property type="entry name" value="Ras-like_Gua-exchang_fac_N"/>
</dbReference>
<keyword evidence="6" id="KW-0498">Mitosis</keyword>
<evidence type="ECO:0000313" key="14">
    <source>
        <dbReference type="EMBL" id="CCF60419.1"/>
    </source>
</evidence>
<evidence type="ECO:0000256" key="10">
    <source>
        <dbReference type="PROSITE-ProRule" id="PRU00168"/>
    </source>
</evidence>
<dbReference type="STRING" id="1071382.H2B1B9"/>
<dbReference type="FunFam" id="1.10.840.10:FF:000019">
    <property type="entry name" value="Guanine nucleotide exchange factor LTE1"/>
    <property type="match status" value="1"/>
</dbReference>
<dbReference type="PANTHER" id="PTHR23113:SF363">
    <property type="entry name" value="PROTEIN SON OF SEVENLESS"/>
    <property type="match status" value="1"/>
</dbReference>
<dbReference type="Gene3D" id="1.20.870.10">
    <property type="entry name" value="Son of sevenless (SoS) protein Chain: S domain 1"/>
    <property type="match status" value="1"/>
</dbReference>
<evidence type="ECO:0000256" key="11">
    <source>
        <dbReference type="SAM" id="MobiDB-lite"/>
    </source>
</evidence>
<evidence type="ECO:0000313" key="15">
    <source>
        <dbReference type="Proteomes" id="UP000005220"/>
    </source>
</evidence>
<comment type="subcellular location">
    <subcellularLocation>
        <location evidence="1">Bud</location>
    </subcellularLocation>
    <subcellularLocation>
        <location evidence="2">Cytoplasm</location>
    </subcellularLocation>
</comment>
<keyword evidence="15" id="KW-1185">Reference proteome</keyword>
<dbReference type="GO" id="GO:0016192">
    <property type="term" value="P:vesicle-mediated transport"/>
    <property type="evidence" value="ECO:0007669"/>
    <property type="project" value="EnsemblFungi"/>
</dbReference>
<dbReference type="PROSITE" id="PS50212">
    <property type="entry name" value="RASGEF_NTER"/>
    <property type="match status" value="1"/>
</dbReference>
<evidence type="ECO:0000256" key="5">
    <source>
        <dbReference type="ARBA" id="ARBA00022658"/>
    </source>
</evidence>
<dbReference type="GO" id="GO:0005085">
    <property type="term" value="F:guanyl-nucleotide exchange factor activity"/>
    <property type="evidence" value="ECO:0007669"/>
    <property type="project" value="UniProtKB-KW"/>
</dbReference>
<evidence type="ECO:0000256" key="8">
    <source>
        <dbReference type="ARBA" id="ARBA00061443"/>
    </source>
</evidence>
<feature type="region of interest" description="Disordered" evidence="11">
    <location>
        <begin position="250"/>
        <end position="272"/>
    </location>
</feature>
<dbReference type="HOGENOM" id="CLU_004883_0_0_1"/>
<dbReference type="GeneID" id="13886608"/>
<dbReference type="CDD" id="cd00155">
    <property type="entry name" value="RasGEF"/>
    <property type="match status" value="1"/>
</dbReference>
<dbReference type="InterPro" id="IPR023578">
    <property type="entry name" value="Ras_GEF_dom_sf"/>
</dbReference>
<accession>H2B1B9</accession>
<evidence type="ECO:0000256" key="4">
    <source>
        <dbReference type="ARBA" id="ARBA00022618"/>
    </source>
</evidence>
<dbReference type="OrthoDB" id="10254377at2759"/>
<dbReference type="GO" id="GO:0051301">
    <property type="term" value="P:cell division"/>
    <property type="evidence" value="ECO:0007669"/>
    <property type="project" value="UniProtKB-KW"/>
</dbReference>
<feature type="domain" description="Ras-GEF" evidence="12">
    <location>
        <begin position="1067"/>
        <end position="1307"/>
    </location>
</feature>
<evidence type="ECO:0000259" key="13">
    <source>
        <dbReference type="PROSITE" id="PS50212"/>
    </source>
</evidence>
<dbReference type="SMART" id="SM00229">
    <property type="entry name" value="RasGEFN"/>
    <property type="match status" value="1"/>
</dbReference>
<evidence type="ECO:0000256" key="7">
    <source>
        <dbReference type="ARBA" id="ARBA00023306"/>
    </source>
</evidence>
<dbReference type="SMART" id="SM00147">
    <property type="entry name" value="RasGEF"/>
    <property type="match status" value="1"/>
</dbReference>
<name>H2B1B9_KAZAF</name>
<evidence type="ECO:0000256" key="3">
    <source>
        <dbReference type="ARBA" id="ARBA00022490"/>
    </source>
</evidence>
<proteinExistence type="inferred from homology"/>
<dbReference type="KEGG" id="kaf:KAFR_0K00640"/>
<dbReference type="Gene3D" id="1.10.840.10">
    <property type="entry name" value="Ras guanine-nucleotide exchange factors catalytic domain"/>
    <property type="match status" value="1"/>
</dbReference>
<feature type="compositionally biased region" description="Polar residues" evidence="11">
    <location>
        <begin position="619"/>
        <end position="641"/>
    </location>
</feature>
<feature type="region of interest" description="Disordered" evidence="11">
    <location>
        <begin position="619"/>
        <end position="666"/>
    </location>
</feature>
<evidence type="ECO:0000256" key="9">
    <source>
        <dbReference type="ARBA" id="ARBA00070837"/>
    </source>
</evidence>
<dbReference type="Pfam" id="PF00618">
    <property type="entry name" value="RasGEF_N"/>
    <property type="match status" value="1"/>
</dbReference>
<comment type="similarity">
    <text evidence="8">Belongs to the LTE1 family.</text>
</comment>
<sequence>MNVFSQKNYYPVPSSEVITYRENSSATKRRSVLKSDIYALIVFLSSPEDKIDYSVFSDFFLIYRNFISPNDLYELLIIRFRWCINEISAEDPKRRKIGDVALVRTFVLLRHSMLNHFIEDFLPDHHLRLSVIHFLNEDYTKYPKIITSSIVNLKKAWCQLAKLIWENLHFDEPLSSEYEKWLSYEIKDITTIHNRPNRLSIYAIQGASSPDFRNQSVLSLYKPDETFILPKTTPQKSDKSRRTPTMLLFPQDNSQVPHENNPSPDVTGSLIKQENTHKRTISTNMGHFSKIMKNIEYPMSPEINNIIPPTPAKKVEFILNAFYEPENSTKINELSDRENGAQVDKSPIKLNRSSSSLYKGAVGLLAKWTKNHSGPKPSGEKHVTRSVQFPSSKTEMDTFVKYVISISALSNHNEDINEIISSEEPKFDMLSARTIDEVEYLVTLENDLFQKINESNIHIIPDIKTETNAYTENEDGALKPNPNFSAMDNLDLYQTVNTIAHSVISLSNTLNQSSKNLYVQNLVSPSKIKGDINSSHVSFLTGNVTSSVVEENKLQRTLEYNDGPQKLVFHDSTKRMSGPKDFDSDFNQTKSRFSPTYKLDSSSPLKNVLCDLEESYANTTEDGSNSYVSTRTYDSQLSSSNEAKDNSNNEYNTNNPMADPPEESPALKKKEGFENLREFTFEDDQIVDTPEPMGSLHLDDSKLQTPVTQKISTETAIRQSSGRISIAKRHTATINHTATPIERIESFIAEDPDLMKKEDILNKNERKLIKLEEILLKRTSLTPSVATSKLFNSRPASPNKLAYEHSRVRLSMAPSMQSIVSGSSISTEINYISPPKENNLKERSSNNKLDKGIITTPHNYFFPTDSDDLDNASPEKDFEQLKTKFLNTDTTDSPDVSKVAENRISEFHTELNATAITDAETTEDKINKANLEEIANMPDESMHDDPVTIAMMKLEGIYKKTGMKESKSTPDLSALSKERNLLNITNESPSASVSADKRKSLMLERRRQTIMNIPVSVENTPQLVTPMAEEGVLPGQIQDLIKSYKLQDSRLLVANNTSHIPFILMYDSKTIAEQMTLVERELLTEIDWKDLLNLEIKNETLQADSWLQLLAQNETLSGIDLTICRFNLIVDWIVSEIVLTRDVKMKRNTIQRFIHVAEHCRKFQNYNTLMEIVLALNSVTVQKLVNAWRLIEPGDLLTWEELKKISCLDNNYATIRDLLNSVDPLVGCIPFVAVYLSDLSLNSEKKDWIEDGKIINYSKFDTNVQVVKHFIQRVQWAKFYNFTVDHELLSKCVYISALSPEEIKELSA</sequence>
<dbReference type="PANTHER" id="PTHR23113">
    <property type="entry name" value="GUANINE NUCLEOTIDE EXCHANGE FACTOR"/>
    <property type="match status" value="1"/>
</dbReference>
<dbReference type="GO" id="GO:0031578">
    <property type="term" value="P:mitotic spindle orientation checkpoint signaling"/>
    <property type="evidence" value="ECO:0007669"/>
    <property type="project" value="EnsemblFungi"/>
</dbReference>
<dbReference type="GO" id="GO:0005886">
    <property type="term" value="C:plasma membrane"/>
    <property type="evidence" value="ECO:0007669"/>
    <property type="project" value="TreeGrafter"/>
</dbReference>
<dbReference type="SUPFAM" id="SSF48366">
    <property type="entry name" value="Ras GEF"/>
    <property type="match status" value="1"/>
</dbReference>
<dbReference type="InterPro" id="IPR008937">
    <property type="entry name" value="Ras-like_GEF"/>
</dbReference>
<evidence type="ECO:0000256" key="1">
    <source>
        <dbReference type="ARBA" id="ARBA00004378"/>
    </source>
</evidence>
<feature type="domain" description="N-terminal Ras-GEF" evidence="13">
    <location>
        <begin position="28"/>
        <end position="168"/>
    </location>
</feature>
<keyword evidence="3" id="KW-0963">Cytoplasm</keyword>
<protein>
    <recommendedName>
        <fullName evidence="9">Guanine nucleotide exchange factor LTE1</fullName>
    </recommendedName>
</protein>